<name>A0ABQ6QQK9_9BACT</name>
<dbReference type="PANTHER" id="PTHR42194">
    <property type="entry name" value="UPF0276 PROTEIN HI_1600"/>
    <property type="match status" value="1"/>
</dbReference>
<dbReference type="PANTHER" id="PTHR42194:SF1">
    <property type="entry name" value="UPF0276 PROTEIN HI_1600"/>
    <property type="match status" value="1"/>
</dbReference>
<protein>
    <recommendedName>
        <fullName evidence="3">DUF692 family protein</fullName>
    </recommendedName>
</protein>
<organism evidence="1 2">
    <name type="scientific">Corallococcus caeni</name>
    <dbReference type="NCBI Taxonomy" id="3082388"/>
    <lineage>
        <taxon>Bacteria</taxon>
        <taxon>Pseudomonadati</taxon>
        <taxon>Myxococcota</taxon>
        <taxon>Myxococcia</taxon>
        <taxon>Myxococcales</taxon>
        <taxon>Cystobacterineae</taxon>
        <taxon>Myxococcaceae</taxon>
        <taxon>Corallococcus</taxon>
    </lineage>
</organism>
<dbReference type="Pfam" id="PF05114">
    <property type="entry name" value="MbnB_TglH_ChrH"/>
    <property type="match status" value="1"/>
</dbReference>
<proteinExistence type="predicted"/>
<accession>A0ABQ6QQK9</accession>
<comment type="caution">
    <text evidence="1">The sequence shown here is derived from an EMBL/GenBank/DDBJ whole genome shotgun (WGS) entry which is preliminary data.</text>
</comment>
<dbReference type="InterPro" id="IPR007801">
    <property type="entry name" value="MbnB/TglH/ChrH"/>
</dbReference>
<dbReference type="NCBIfam" id="NF003818">
    <property type="entry name" value="PRK05409.1"/>
    <property type="match status" value="1"/>
</dbReference>
<gene>
    <name evidence="1" type="ORF">ASNO1_25650</name>
</gene>
<dbReference type="Proteomes" id="UP001342631">
    <property type="component" value="Unassembled WGS sequence"/>
</dbReference>
<dbReference type="EMBL" id="BTTX01000002">
    <property type="protein sequence ID" value="GMU06312.1"/>
    <property type="molecule type" value="Genomic_DNA"/>
</dbReference>
<keyword evidence="2" id="KW-1185">Reference proteome</keyword>
<reference evidence="1 2" key="1">
    <citation type="journal article" date="2024" name="Arch. Microbiol.">
        <title>Corallococcus caeni sp. nov., a novel myxobacterium isolated from activated sludge.</title>
        <authorList>
            <person name="Tomita S."/>
            <person name="Nakai R."/>
            <person name="Kuroda K."/>
            <person name="Kurashita H."/>
            <person name="Hatamoto M."/>
            <person name="Yamaguchi T."/>
            <person name="Narihiro T."/>
        </authorList>
    </citation>
    <scope>NUCLEOTIDE SEQUENCE [LARGE SCALE GENOMIC DNA]</scope>
    <source>
        <strain evidence="1 2">NO1</strain>
    </source>
</reference>
<evidence type="ECO:0000313" key="1">
    <source>
        <dbReference type="EMBL" id="GMU06312.1"/>
    </source>
</evidence>
<evidence type="ECO:0000313" key="2">
    <source>
        <dbReference type="Proteomes" id="UP001342631"/>
    </source>
</evidence>
<sequence>MLGVGIGYRPELRDQQLKFMDRIDWFELIADRYVRSVPESFERALPMLDTHPLVPHALEMSIGTAGPLDVRYCEEVAELTRLVRAPFTSDHLCLTQAGGMELGQLTPLPFTEAGVRRCAAKTRQVQEIVGLPFLLENITYPFAFRSPMGEAEFITRVVTDADCGLLLDLANLFINSQNHRYDPYAFLDALPLERVIQVHLAGGERRAGQWIDSHSQRVDAHPEVWSLLEYLVQRTRVRAILIERDQNFPEEFQEMLQDIQRAQEILHGAHRAPVRRPVEDAAPLWPERPTEALPVDAPEFQSALARVLVEAGLGRRLVANPQVVGEELGLQPEQTEALVAVGAEALTTFAHDLASKRLMLVSKMAPASCRWLQARKLWHELAHRFVDEYAPRHSPEFVNRTVRDAFWFLQLLERTAEQRPELRAPLADIARFERVQLELSSKAVPVQSALDFRRAYESRPAPSLEDVLAARPVTGPHIRVERFECDVTGLVRRINEGQAVEDASPGNPTVVLFTKAPGFRNVRHLAINERTRRLLELCDGTRTTAELASLLSPATGALPFVEALRRLYELNALTFAAAAS</sequence>
<dbReference type="SUPFAM" id="SSF51658">
    <property type="entry name" value="Xylose isomerase-like"/>
    <property type="match status" value="1"/>
</dbReference>
<evidence type="ECO:0008006" key="3">
    <source>
        <dbReference type="Google" id="ProtNLM"/>
    </source>
</evidence>
<dbReference type="Gene3D" id="3.20.20.150">
    <property type="entry name" value="Divalent-metal-dependent TIM barrel enzymes"/>
    <property type="match status" value="1"/>
</dbReference>
<dbReference type="InterPro" id="IPR036237">
    <property type="entry name" value="Xyl_isomerase-like_sf"/>
</dbReference>